<dbReference type="AlphaFoldDB" id="A0A839TGQ8"/>
<comment type="caution">
    <text evidence="1">The sequence shown here is derived from an EMBL/GenBank/DDBJ whole genome shotgun (WGS) entry which is preliminary data.</text>
</comment>
<evidence type="ECO:0000313" key="1">
    <source>
        <dbReference type="EMBL" id="MBB3107195.1"/>
    </source>
</evidence>
<dbReference type="InterPro" id="IPR008554">
    <property type="entry name" value="Glutaredoxin-like"/>
</dbReference>
<protein>
    <recommendedName>
        <fullName evidence="3">Thioredoxin family protein</fullName>
    </recommendedName>
</protein>
<organism evidence="1 2">
    <name type="scientific">Psychrobacter luti</name>
    <dbReference type="NCBI Taxonomy" id="198481"/>
    <lineage>
        <taxon>Bacteria</taxon>
        <taxon>Pseudomonadati</taxon>
        <taxon>Pseudomonadota</taxon>
        <taxon>Gammaproteobacteria</taxon>
        <taxon>Moraxellales</taxon>
        <taxon>Moraxellaceae</taxon>
        <taxon>Psychrobacter</taxon>
    </lineage>
</organism>
<dbReference type="Pfam" id="PF05768">
    <property type="entry name" value="Glrx-like"/>
    <property type="match status" value="1"/>
</dbReference>
<dbReference type="SUPFAM" id="SSF52833">
    <property type="entry name" value="Thioredoxin-like"/>
    <property type="match status" value="1"/>
</dbReference>
<reference evidence="1 2" key="1">
    <citation type="submission" date="2020-08" db="EMBL/GenBank/DDBJ databases">
        <title>Genomic Encyclopedia of Type Strains, Phase III (KMG-III): the genomes of soil and plant-associated and newly described type strains.</title>
        <authorList>
            <person name="Whitman W."/>
        </authorList>
    </citation>
    <scope>NUCLEOTIDE SEQUENCE [LARGE SCALE GENOMIC DNA]</scope>
    <source>
        <strain evidence="1 2">CECT 5885</strain>
    </source>
</reference>
<accession>A0A839TGQ8</accession>
<dbReference type="Proteomes" id="UP000588111">
    <property type="component" value="Unassembled WGS sequence"/>
</dbReference>
<name>A0A839TGQ8_9GAMM</name>
<dbReference type="EMBL" id="JACHXL010000003">
    <property type="protein sequence ID" value="MBB3107195.1"/>
    <property type="molecule type" value="Genomic_DNA"/>
</dbReference>
<proteinExistence type="predicted"/>
<gene>
    <name evidence="1" type="ORF">FHS24_001712</name>
</gene>
<dbReference type="Gene3D" id="3.40.30.10">
    <property type="entry name" value="Glutaredoxin"/>
    <property type="match status" value="1"/>
</dbReference>
<evidence type="ECO:0000313" key="2">
    <source>
        <dbReference type="Proteomes" id="UP000588111"/>
    </source>
</evidence>
<evidence type="ECO:0008006" key="3">
    <source>
        <dbReference type="Google" id="ProtNLM"/>
    </source>
</evidence>
<dbReference type="InterPro" id="IPR036249">
    <property type="entry name" value="Thioredoxin-like_sf"/>
</dbReference>
<sequence length="120" mass="13503">MINGHKNKSVNMDNDDYNNSIVPMLRARMIAANPNLGTAENQDKWWLLGTSGCHLCDIAEQLLSQFQTVQPISYQNVDIADFDESLMMEFATTIPVILTPSKRLNYPFSVLDLQQLLVAS</sequence>
<keyword evidence="2" id="KW-1185">Reference proteome</keyword>